<gene>
    <name evidence="2" type="ORF">Salat_2068800</name>
</gene>
<feature type="compositionally biased region" description="Basic residues" evidence="1">
    <location>
        <begin position="95"/>
        <end position="104"/>
    </location>
</feature>
<sequence>MRKINRKMVKKLCAVTVTSILDRRRISERSHHRMRGGRVCCVPSAVSHSVGSDKNQLWKADARGFQFRHRAKAKSKPEERKRDDGSAGADVCTSARRRKDRHSKVCTARGRGTGGIRLSPKTCD</sequence>
<reference evidence="2" key="2">
    <citation type="journal article" date="2024" name="Plant">
        <title>Genomic evolution and insights into agronomic trait innovations of Sesamum species.</title>
        <authorList>
            <person name="Miao H."/>
            <person name="Wang L."/>
            <person name="Qu L."/>
            <person name="Liu H."/>
            <person name="Sun Y."/>
            <person name="Le M."/>
            <person name="Wang Q."/>
            <person name="Wei S."/>
            <person name="Zheng Y."/>
            <person name="Lin W."/>
            <person name="Duan Y."/>
            <person name="Cao H."/>
            <person name="Xiong S."/>
            <person name="Wang X."/>
            <person name="Wei L."/>
            <person name="Li C."/>
            <person name="Ma Q."/>
            <person name="Ju M."/>
            <person name="Zhao R."/>
            <person name="Li G."/>
            <person name="Mu C."/>
            <person name="Tian Q."/>
            <person name="Mei H."/>
            <person name="Zhang T."/>
            <person name="Gao T."/>
            <person name="Zhang H."/>
        </authorList>
    </citation>
    <scope>NUCLEOTIDE SEQUENCE</scope>
    <source>
        <strain evidence="2">3651</strain>
    </source>
</reference>
<dbReference type="EMBL" id="JACGWO010000008">
    <property type="protein sequence ID" value="KAK4421183.1"/>
    <property type="molecule type" value="Genomic_DNA"/>
</dbReference>
<dbReference type="AlphaFoldDB" id="A0AAE1Y189"/>
<protein>
    <submittedName>
        <fullName evidence="2">Uncharacterized protein</fullName>
    </submittedName>
</protein>
<feature type="compositionally biased region" description="Basic and acidic residues" evidence="1">
    <location>
        <begin position="75"/>
        <end position="85"/>
    </location>
</feature>
<name>A0AAE1Y189_9LAMI</name>
<evidence type="ECO:0000313" key="3">
    <source>
        <dbReference type="Proteomes" id="UP001293254"/>
    </source>
</evidence>
<accession>A0AAE1Y189</accession>
<organism evidence="2 3">
    <name type="scientific">Sesamum alatum</name>
    <dbReference type="NCBI Taxonomy" id="300844"/>
    <lineage>
        <taxon>Eukaryota</taxon>
        <taxon>Viridiplantae</taxon>
        <taxon>Streptophyta</taxon>
        <taxon>Embryophyta</taxon>
        <taxon>Tracheophyta</taxon>
        <taxon>Spermatophyta</taxon>
        <taxon>Magnoliopsida</taxon>
        <taxon>eudicotyledons</taxon>
        <taxon>Gunneridae</taxon>
        <taxon>Pentapetalae</taxon>
        <taxon>asterids</taxon>
        <taxon>lamiids</taxon>
        <taxon>Lamiales</taxon>
        <taxon>Pedaliaceae</taxon>
        <taxon>Sesamum</taxon>
    </lineage>
</organism>
<comment type="caution">
    <text evidence="2">The sequence shown here is derived from an EMBL/GenBank/DDBJ whole genome shotgun (WGS) entry which is preliminary data.</text>
</comment>
<evidence type="ECO:0000256" key="1">
    <source>
        <dbReference type="SAM" id="MobiDB-lite"/>
    </source>
</evidence>
<feature type="region of interest" description="Disordered" evidence="1">
    <location>
        <begin position="67"/>
        <end position="124"/>
    </location>
</feature>
<evidence type="ECO:0000313" key="2">
    <source>
        <dbReference type="EMBL" id="KAK4421183.1"/>
    </source>
</evidence>
<reference evidence="2" key="1">
    <citation type="submission" date="2020-06" db="EMBL/GenBank/DDBJ databases">
        <authorList>
            <person name="Li T."/>
            <person name="Hu X."/>
            <person name="Zhang T."/>
            <person name="Song X."/>
            <person name="Zhang H."/>
            <person name="Dai N."/>
            <person name="Sheng W."/>
            <person name="Hou X."/>
            <person name="Wei L."/>
        </authorList>
    </citation>
    <scope>NUCLEOTIDE SEQUENCE</scope>
    <source>
        <strain evidence="2">3651</strain>
        <tissue evidence="2">Leaf</tissue>
    </source>
</reference>
<keyword evidence="3" id="KW-1185">Reference proteome</keyword>
<dbReference type="Proteomes" id="UP001293254">
    <property type="component" value="Unassembled WGS sequence"/>
</dbReference>
<proteinExistence type="predicted"/>